<name>L8K149_9BACT</name>
<dbReference type="STRING" id="1237149.C900_05226"/>
<keyword evidence="3" id="KW-1185">Reference proteome</keyword>
<sequence>MNKQRRRRSFAILFGFLELFNILTYFDVFCVKWYINFINEELCFWSGK</sequence>
<dbReference type="AlphaFoldDB" id="L8K149"/>
<evidence type="ECO:0000313" key="3">
    <source>
        <dbReference type="Proteomes" id="UP000011135"/>
    </source>
</evidence>
<protein>
    <submittedName>
        <fullName evidence="2">Uncharacterized protein</fullName>
    </submittedName>
</protein>
<evidence type="ECO:0000313" key="2">
    <source>
        <dbReference type="EMBL" id="ELR73177.1"/>
    </source>
</evidence>
<keyword evidence="1" id="KW-1133">Transmembrane helix</keyword>
<comment type="caution">
    <text evidence="2">The sequence shown here is derived from an EMBL/GenBank/DDBJ whole genome shotgun (WGS) entry which is preliminary data.</text>
</comment>
<feature type="transmembrane region" description="Helical" evidence="1">
    <location>
        <begin position="12"/>
        <end position="35"/>
    </location>
</feature>
<keyword evidence="1" id="KW-0472">Membrane</keyword>
<proteinExistence type="predicted"/>
<evidence type="ECO:0000256" key="1">
    <source>
        <dbReference type="SAM" id="Phobius"/>
    </source>
</evidence>
<reference evidence="2 3" key="1">
    <citation type="submission" date="2012-12" db="EMBL/GenBank/DDBJ databases">
        <title>Genome assembly of Fulvivirga imtechensis AK7.</title>
        <authorList>
            <person name="Nupur N."/>
            <person name="Khatri I."/>
            <person name="Kumar R."/>
            <person name="Subramanian S."/>
            <person name="Pinnaka A."/>
        </authorList>
    </citation>
    <scope>NUCLEOTIDE SEQUENCE [LARGE SCALE GENOMIC DNA]</scope>
    <source>
        <strain evidence="2 3">AK7</strain>
    </source>
</reference>
<organism evidence="2 3">
    <name type="scientific">Fulvivirga imtechensis AK7</name>
    <dbReference type="NCBI Taxonomy" id="1237149"/>
    <lineage>
        <taxon>Bacteria</taxon>
        <taxon>Pseudomonadati</taxon>
        <taxon>Bacteroidota</taxon>
        <taxon>Cytophagia</taxon>
        <taxon>Cytophagales</taxon>
        <taxon>Fulvivirgaceae</taxon>
        <taxon>Fulvivirga</taxon>
    </lineage>
</organism>
<accession>L8K149</accession>
<dbReference type="EMBL" id="AMZN01000008">
    <property type="protein sequence ID" value="ELR73177.1"/>
    <property type="molecule type" value="Genomic_DNA"/>
</dbReference>
<keyword evidence="1" id="KW-0812">Transmembrane</keyword>
<dbReference type="Proteomes" id="UP000011135">
    <property type="component" value="Unassembled WGS sequence"/>
</dbReference>
<gene>
    <name evidence="2" type="ORF">C900_05226</name>
</gene>